<evidence type="ECO:0000313" key="1">
    <source>
        <dbReference type="EMBL" id="CCD47361.1"/>
    </source>
</evidence>
<organism evidence="1 2">
    <name type="scientific">Botryotinia fuckeliana (strain T4)</name>
    <name type="common">Noble rot fungus</name>
    <name type="synonym">Botrytis cinerea</name>
    <dbReference type="NCBI Taxonomy" id="999810"/>
    <lineage>
        <taxon>Eukaryota</taxon>
        <taxon>Fungi</taxon>
        <taxon>Dikarya</taxon>
        <taxon>Ascomycota</taxon>
        <taxon>Pezizomycotina</taxon>
        <taxon>Leotiomycetes</taxon>
        <taxon>Helotiales</taxon>
        <taxon>Sclerotiniaceae</taxon>
        <taxon>Botrytis</taxon>
    </lineage>
</organism>
<proteinExistence type="predicted"/>
<protein>
    <submittedName>
        <fullName evidence="1">Uncharacterized protein</fullName>
    </submittedName>
</protein>
<dbReference type="AlphaFoldDB" id="G2Y3X1"/>
<dbReference type="Proteomes" id="UP000008177">
    <property type="component" value="Unplaced contigs"/>
</dbReference>
<dbReference type="InParanoid" id="G2Y3X1"/>
<dbReference type="HOGENOM" id="CLU_2558032_0_0_1"/>
<evidence type="ECO:0000313" key="2">
    <source>
        <dbReference type="Proteomes" id="UP000008177"/>
    </source>
</evidence>
<sequence>MIVTLLNESMGYVHSTLLRWSLQREGRLWFSSNIRLFSNTKNSEINSVNFRVAFLWQRSHLRSASTITLQTYAKVGAVLIIA</sequence>
<name>G2Y3X1_BOTF4</name>
<reference evidence="2" key="1">
    <citation type="journal article" date="2011" name="PLoS Genet.">
        <title>Genomic analysis of the necrotrophic fungal pathogens Sclerotinia sclerotiorum and Botrytis cinerea.</title>
        <authorList>
            <person name="Amselem J."/>
            <person name="Cuomo C.A."/>
            <person name="van Kan J.A."/>
            <person name="Viaud M."/>
            <person name="Benito E.P."/>
            <person name="Couloux A."/>
            <person name="Coutinho P.M."/>
            <person name="de Vries R.P."/>
            <person name="Dyer P.S."/>
            <person name="Fillinger S."/>
            <person name="Fournier E."/>
            <person name="Gout L."/>
            <person name="Hahn M."/>
            <person name="Kohn L."/>
            <person name="Lapalu N."/>
            <person name="Plummer K.M."/>
            <person name="Pradier J.M."/>
            <person name="Quevillon E."/>
            <person name="Sharon A."/>
            <person name="Simon A."/>
            <person name="ten Have A."/>
            <person name="Tudzynski B."/>
            <person name="Tudzynski P."/>
            <person name="Wincker P."/>
            <person name="Andrew M."/>
            <person name="Anthouard V."/>
            <person name="Beever R.E."/>
            <person name="Beffa R."/>
            <person name="Benoit I."/>
            <person name="Bouzid O."/>
            <person name="Brault B."/>
            <person name="Chen Z."/>
            <person name="Choquer M."/>
            <person name="Collemare J."/>
            <person name="Cotton P."/>
            <person name="Danchin E.G."/>
            <person name="Da Silva C."/>
            <person name="Gautier A."/>
            <person name="Giraud C."/>
            <person name="Giraud T."/>
            <person name="Gonzalez C."/>
            <person name="Grossetete S."/>
            <person name="Guldener U."/>
            <person name="Henrissat B."/>
            <person name="Howlett B.J."/>
            <person name="Kodira C."/>
            <person name="Kretschmer M."/>
            <person name="Lappartient A."/>
            <person name="Leroch M."/>
            <person name="Levis C."/>
            <person name="Mauceli E."/>
            <person name="Neuveglise C."/>
            <person name="Oeser B."/>
            <person name="Pearson M."/>
            <person name="Poulain J."/>
            <person name="Poussereau N."/>
            <person name="Quesneville H."/>
            <person name="Rascle C."/>
            <person name="Schumacher J."/>
            <person name="Segurens B."/>
            <person name="Sexton A."/>
            <person name="Silva E."/>
            <person name="Sirven C."/>
            <person name="Soanes D.M."/>
            <person name="Talbot N.J."/>
            <person name="Templeton M."/>
            <person name="Yandava C."/>
            <person name="Yarden O."/>
            <person name="Zeng Q."/>
            <person name="Rollins J.A."/>
            <person name="Lebrun M.H."/>
            <person name="Dickman M."/>
        </authorList>
    </citation>
    <scope>NUCLEOTIDE SEQUENCE [LARGE SCALE GENOMIC DNA]</scope>
    <source>
        <strain evidence="2">T4</strain>
    </source>
</reference>
<accession>G2Y3X1</accession>
<dbReference type="OrthoDB" id="2688021at2759"/>
<dbReference type="EMBL" id="FQ790286">
    <property type="protein sequence ID" value="CCD47361.1"/>
    <property type="molecule type" value="Genomic_DNA"/>
</dbReference>
<gene>
    <name evidence="1" type="ORF">BofuT4_uP005200.1</name>
</gene>